<dbReference type="AlphaFoldDB" id="A0A934R8S2"/>
<dbReference type="RefSeq" id="WP_200353349.1">
    <property type="nucleotide sequence ID" value="NZ_JAENIK010000013.1"/>
</dbReference>
<dbReference type="GO" id="GO:0004519">
    <property type="term" value="F:endonuclease activity"/>
    <property type="evidence" value="ECO:0007669"/>
    <property type="project" value="UniProtKB-KW"/>
</dbReference>
<evidence type="ECO:0000256" key="1">
    <source>
        <dbReference type="SAM" id="SignalP"/>
    </source>
</evidence>
<feature type="chain" id="PRO_5037152613" evidence="1">
    <location>
        <begin position="21"/>
        <end position="286"/>
    </location>
</feature>
<keyword evidence="3" id="KW-0540">Nuclease</keyword>
<dbReference type="EMBL" id="JAENIK010000013">
    <property type="protein sequence ID" value="MBK1818402.1"/>
    <property type="molecule type" value="Genomic_DNA"/>
</dbReference>
<dbReference type="Pfam" id="PF03372">
    <property type="entry name" value="Exo_endo_phos"/>
    <property type="match status" value="1"/>
</dbReference>
<sequence length="286" mass="32242">MRHSIFSALALVMTSLTLQAQEPPLAVRVMSFNLRYINSGDTGEKTWLARRDQASQVIREDKADVIGLQEAFRSMLDDIAMRVPGYQEIGVGREDGKTVGEYAAILVRKDRFNVIESGTFWLSDTPAIPNSTTWKNHVTRICTWAKLEERSTRRVLHFYNTHLDHESQEAREKGTALILEHFAALPASTPVIITGDLNANETNPAISNIKNSPRRFLDTWRELNPAVPLVESGTMSMFTGVRDTAKIDYIFVPAGTRIIDSEIIRKNRDGVYPSDHYPVRAGVEFH</sequence>
<gene>
    <name evidence="3" type="ORF">JIN84_22475</name>
</gene>
<evidence type="ECO:0000313" key="3">
    <source>
        <dbReference type="EMBL" id="MBK1818402.1"/>
    </source>
</evidence>
<dbReference type="Gene3D" id="3.60.10.10">
    <property type="entry name" value="Endonuclease/exonuclease/phosphatase"/>
    <property type="match status" value="1"/>
</dbReference>
<dbReference type="InterPro" id="IPR036691">
    <property type="entry name" value="Endo/exonu/phosph_ase_sf"/>
</dbReference>
<organism evidence="3 4">
    <name type="scientific">Luteolibacter yonseiensis</name>
    <dbReference type="NCBI Taxonomy" id="1144680"/>
    <lineage>
        <taxon>Bacteria</taxon>
        <taxon>Pseudomonadati</taxon>
        <taxon>Verrucomicrobiota</taxon>
        <taxon>Verrucomicrobiia</taxon>
        <taxon>Verrucomicrobiales</taxon>
        <taxon>Verrucomicrobiaceae</taxon>
        <taxon>Luteolibacter</taxon>
    </lineage>
</organism>
<protein>
    <submittedName>
        <fullName evidence="3">Endonuclease/exonuclease/phosphatase family protein</fullName>
    </submittedName>
</protein>
<dbReference type="InterPro" id="IPR005135">
    <property type="entry name" value="Endo/exonuclease/phosphatase"/>
</dbReference>
<dbReference type="PANTHER" id="PTHR12121">
    <property type="entry name" value="CARBON CATABOLITE REPRESSOR PROTEIN 4"/>
    <property type="match status" value="1"/>
</dbReference>
<dbReference type="Proteomes" id="UP000600139">
    <property type="component" value="Unassembled WGS sequence"/>
</dbReference>
<keyword evidence="3" id="KW-0255">Endonuclease</keyword>
<accession>A0A934R8S2</accession>
<name>A0A934R8S2_9BACT</name>
<reference evidence="3" key="1">
    <citation type="submission" date="2021-01" db="EMBL/GenBank/DDBJ databases">
        <title>Modified the classification status of verrucomicrobia.</title>
        <authorList>
            <person name="Feng X."/>
        </authorList>
    </citation>
    <scope>NUCLEOTIDE SEQUENCE</scope>
    <source>
        <strain evidence="3">JCM 18052</strain>
    </source>
</reference>
<proteinExistence type="predicted"/>
<dbReference type="GO" id="GO:0000175">
    <property type="term" value="F:3'-5'-RNA exonuclease activity"/>
    <property type="evidence" value="ECO:0007669"/>
    <property type="project" value="TreeGrafter"/>
</dbReference>
<feature type="domain" description="Endonuclease/exonuclease/phosphatase" evidence="2">
    <location>
        <begin position="30"/>
        <end position="276"/>
    </location>
</feature>
<keyword evidence="1" id="KW-0732">Signal</keyword>
<dbReference type="PANTHER" id="PTHR12121:SF36">
    <property type="entry name" value="ENDONUCLEASE_EXONUCLEASE_PHOSPHATASE DOMAIN-CONTAINING PROTEIN"/>
    <property type="match status" value="1"/>
</dbReference>
<dbReference type="InterPro" id="IPR050410">
    <property type="entry name" value="CCR4/nocturin_mRNA_transcr"/>
</dbReference>
<keyword evidence="4" id="KW-1185">Reference proteome</keyword>
<comment type="caution">
    <text evidence="3">The sequence shown here is derived from an EMBL/GenBank/DDBJ whole genome shotgun (WGS) entry which is preliminary data.</text>
</comment>
<dbReference type="CDD" id="cd09083">
    <property type="entry name" value="EEP-1"/>
    <property type="match status" value="1"/>
</dbReference>
<dbReference type="SUPFAM" id="SSF56219">
    <property type="entry name" value="DNase I-like"/>
    <property type="match status" value="1"/>
</dbReference>
<evidence type="ECO:0000259" key="2">
    <source>
        <dbReference type="Pfam" id="PF03372"/>
    </source>
</evidence>
<feature type="signal peptide" evidence="1">
    <location>
        <begin position="1"/>
        <end position="20"/>
    </location>
</feature>
<evidence type="ECO:0000313" key="4">
    <source>
        <dbReference type="Proteomes" id="UP000600139"/>
    </source>
</evidence>
<keyword evidence="3" id="KW-0378">Hydrolase</keyword>